<sequence>MKAQLDAILQDHIANGEDTKGKLLGATFAVVTKDDVLYLGSAGRTSPDLSSPAWTDRSFTWIASMSKIITIAAMLQLVERGLISLDTDCRPLVKELAEAQIIDGFDGDTPKLRPNTSPMTLKHLLTHTAGFGVDIADPDLIKWSQVTGRKVNCHDWSKAGFDVPLKFAPGEGWYYGFSTDWAGQVLEAVTGKRLSEYLQENVFDPLGMTESGFWPRKMTQISEEQRAAYLYRQEDGTLKAGLPEFNEEAHEIESAGAGIFTTGRDYAAFLGALMAGRVVKKETLDVMLTPQINESQEYVLNLIANMVKDAFAPEFPAEPKLTHGIGGVINVDDIPEKRNKGSLAWSGAANSRWWLDPKAGIAAMIITNVQPHGDSVMTSLWDKLEKAVYQNLRSSST</sequence>
<comment type="caution">
    <text evidence="4">The sequence shown here is derived from an EMBL/GenBank/DDBJ whole genome shotgun (WGS) entry which is preliminary data.</text>
</comment>
<gene>
    <name evidence="4" type="ORF">PPNO1_LOCUS9207</name>
</gene>
<feature type="domain" description="Beta-lactamase-related" evidence="3">
    <location>
        <begin position="18"/>
        <end position="372"/>
    </location>
</feature>
<dbReference type="PANTHER" id="PTHR43283:SF17">
    <property type="entry name" value="(LOVD), PUTATIVE (AFU_ORTHOLOGUE AFUA_5G00920)-RELATED"/>
    <property type="match status" value="1"/>
</dbReference>
<evidence type="ECO:0000313" key="5">
    <source>
        <dbReference type="Proteomes" id="UP000838763"/>
    </source>
</evidence>
<keyword evidence="5" id="KW-1185">Reference proteome</keyword>
<organism evidence="4 5">
    <name type="scientific">Parascedosporium putredinis</name>
    <dbReference type="NCBI Taxonomy" id="1442378"/>
    <lineage>
        <taxon>Eukaryota</taxon>
        <taxon>Fungi</taxon>
        <taxon>Dikarya</taxon>
        <taxon>Ascomycota</taxon>
        <taxon>Pezizomycotina</taxon>
        <taxon>Sordariomycetes</taxon>
        <taxon>Hypocreomycetidae</taxon>
        <taxon>Microascales</taxon>
        <taxon>Microascaceae</taxon>
        <taxon>Parascedosporium</taxon>
    </lineage>
</organism>
<protein>
    <recommendedName>
        <fullName evidence="3">Beta-lactamase-related domain-containing protein</fullName>
    </recommendedName>
</protein>
<evidence type="ECO:0000313" key="4">
    <source>
        <dbReference type="EMBL" id="CAI4219654.1"/>
    </source>
</evidence>
<dbReference type="Pfam" id="PF00144">
    <property type="entry name" value="Beta-lactamase"/>
    <property type="match status" value="1"/>
</dbReference>
<dbReference type="EMBL" id="CALLCH030000020">
    <property type="protein sequence ID" value="CAI4219654.1"/>
    <property type="molecule type" value="Genomic_DNA"/>
</dbReference>
<proteinExistence type="inferred from homology"/>
<dbReference type="PANTHER" id="PTHR43283">
    <property type="entry name" value="BETA-LACTAMASE-RELATED"/>
    <property type="match status" value="1"/>
</dbReference>
<dbReference type="Gene3D" id="3.40.710.10">
    <property type="entry name" value="DD-peptidase/beta-lactamase superfamily"/>
    <property type="match status" value="1"/>
</dbReference>
<name>A0A9P1MDP4_9PEZI</name>
<dbReference type="AlphaFoldDB" id="A0A9P1MDP4"/>
<evidence type="ECO:0000259" key="3">
    <source>
        <dbReference type="Pfam" id="PF00144"/>
    </source>
</evidence>
<accession>A0A9P1MDP4</accession>
<dbReference type="SUPFAM" id="SSF56601">
    <property type="entry name" value="beta-lactamase/transpeptidase-like"/>
    <property type="match status" value="1"/>
</dbReference>
<dbReference type="GO" id="GO:0016787">
    <property type="term" value="F:hydrolase activity"/>
    <property type="evidence" value="ECO:0007669"/>
    <property type="project" value="UniProtKB-KW"/>
</dbReference>
<evidence type="ECO:0000256" key="2">
    <source>
        <dbReference type="ARBA" id="ARBA00022801"/>
    </source>
</evidence>
<dbReference type="Proteomes" id="UP000838763">
    <property type="component" value="Unassembled WGS sequence"/>
</dbReference>
<dbReference type="InterPro" id="IPR050789">
    <property type="entry name" value="Diverse_Enzym_Activities"/>
</dbReference>
<evidence type="ECO:0000256" key="1">
    <source>
        <dbReference type="ARBA" id="ARBA00009009"/>
    </source>
</evidence>
<comment type="similarity">
    <text evidence="1">Belongs to the class-A beta-lactamase family.</text>
</comment>
<dbReference type="InterPro" id="IPR012338">
    <property type="entry name" value="Beta-lactam/transpept-like"/>
</dbReference>
<dbReference type="OrthoDB" id="428260at2759"/>
<keyword evidence="2" id="KW-0378">Hydrolase</keyword>
<dbReference type="InterPro" id="IPR001466">
    <property type="entry name" value="Beta-lactam-related"/>
</dbReference>
<reference evidence="4" key="1">
    <citation type="submission" date="2022-11" db="EMBL/GenBank/DDBJ databases">
        <authorList>
            <person name="Scott C."/>
            <person name="Bruce N."/>
        </authorList>
    </citation>
    <scope>NUCLEOTIDE SEQUENCE</scope>
</reference>